<comment type="similarity">
    <text evidence="1 8">Belongs to the cytochrome P450 family.</text>
</comment>
<evidence type="ECO:0000256" key="6">
    <source>
        <dbReference type="ARBA" id="ARBA00023033"/>
    </source>
</evidence>
<reference evidence="10" key="1">
    <citation type="submission" date="2024-10" db="EMBL/GenBank/DDBJ databases">
        <authorList>
            <person name="Ryan C."/>
        </authorList>
    </citation>
    <scope>NUCLEOTIDE SEQUENCE [LARGE SCALE GENOMIC DNA]</scope>
</reference>
<name>A0ABC8VXW1_9POAL</name>
<keyword evidence="11" id="KW-1185">Reference proteome</keyword>
<feature type="binding site" description="axial binding residue" evidence="7">
    <location>
        <position position="481"/>
    </location>
    <ligand>
        <name>heme</name>
        <dbReference type="ChEBI" id="CHEBI:30413"/>
    </ligand>
    <ligandPart>
        <name>Fe</name>
        <dbReference type="ChEBI" id="CHEBI:18248"/>
    </ligandPart>
</feature>
<keyword evidence="4 8" id="KW-0560">Oxidoreductase</keyword>
<dbReference type="InterPro" id="IPR017972">
    <property type="entry name" value="Cyt_P450_CS"/>
</dbReference>
<keyword evidence="9" id="KW-0812">Transmembrane</keyword>
<keyword evidence="9" id="KW-0472">Membrane</keyword>
<keyword evidence="5 7" id="KW-0408">Iron</keyword>
<proteinExistence type="inferred from homology"/>
<evidence type="ECO:0000313" key="11">
    <source>
        <dbReference type="Proteomes" id="UP001497457"/>
    </source>
</evidence>
<dbReference type="Proteomes" id="UP001497457">
    <property type="component" value="Chromosome 11b"/>
</dbReference>
<keyword evidence="6 8" id="KW-0503">Monooxygenase</keyword>
<dbReference type="PROSITE" id="PS00086">
    <property type="entry name" value="CYTOCHROME_P450"/>
    <property type="match status" value="1"/>
</dbReference>
<evidence type="ECO:0000256" key="8">
    <source>
        <dbReference type="RuleBase" id="RU000461"/>
    </source>
</evidence>
<dbReference type="PRINTS" id="PR00385">
    <property type="entry name" value="P450"/>
</dbReference>
<evidence type="ECO:0000256" key="1">
    <source>
        <dbReference type="ARBA" id="ARBA00010617"/>
    </source>
</evidence>
<comment type="cofactor">
    <cofactor evidence="7">
        <name>heme</name>
        <dbReference type="ChEBI" id="CHEBI:30413"/>
    </cofactor>
</comment>
<dbReference type="AlphaFoldDB" id="A0ABC8VXW1"/>
<dbReference type="GO" id="GO:0004497">
    <property type="term" value="F:monooxygenase activity"/>
    <property type="evidence" value="ECO:0007669"/>
    <property type="project" value="UniProtKB-KW"/>
</dbReference>
<evidence type="ECO:0008006" key="12">
    <source>
        <dbReference type="Google" id="ProtNLM"/>
    </source>
</evidence>
<dbReference type="CDD" id="cd11072">
    <property type="entry name" value="CYP71-like"/>
    <property type="match status" value="1"/>
</dbReference>
<protein>
    <recommendedName>
        <fullName evidence="12">4-hydroxyphenylacetaldehyde oxime monooxygenase</fullName>
    </recommendedName>
</protein>
<evidence type="ECO:0000256" key="3">
    <source>
        <dbReference type="ARBA" id="ARBA00022723"/>
    </source>
</evidence>
<dbReference type="GO" id="GO:0046872">
    <property type="term" value="F:metal ion binding"/>
    <property type="evidence" value="ECO:0007669"/>
    <property type="project" value="UniProtKB-KW"/>
</dbReference>
<evidence type="ECO:0000256" key="5">
    <source>
        <dbReference type="ARBA" id="ARBA00023004"/>
    </source>
</evidence>
<organism evidence="10 11">
    <name type="scientific">Urochloa decumbens</name>
    <dbReference type="NCBI Taxonomy" id="240449"/>
    <lineage>
        <taxon>Eukaryota</taxon>
        <taxon>Viridiplantae</taxon>
        <taxon>Streptophyta</taxon>
        <taxon>Embryophyta</taxon>
        <taxon>Tracheophyta</taxon>
        <taxon>Spermatophyta</taxon>
        <taxon>Magnoliopsida</taxon>
        <taxon>Liliopsida</taxon>
        <taxon>Poales</taxon>
        <taxon>Poaceae</taxon>
        <taxon>PACMAD clade</taxon>
        <taxon>Panicoideae</taxon>
        <taxon>Panicodae</taxon>
        <taxon>Paniceae</taxon>
        <taxon>Melinidinae</taxon>
        <taxon>Urochloa</taxon>
    </lineage>
</organism>
<evidence type="ECO:0000313" key="10">
    <source>
        <dbReference type="EMBL" id="CAL4898739.1"/>
    </source>
</evidence>
<keyword evidence="9" id="KW-1133">Transmembrane helix</keyword>
<dbReference type="Gene3D" id="1.10.630.10">
    <property type="entry name" value="Cytochrome P450"/>
    <property type="match status" value="1"/>
</dbReference>
<dbReference type="Pfam" id="PF00067">
    <property type="entry name" value="p450"/>
    <property type="match status" value="1"/>
</dbReference>
<dbReference type="InterPro" id="IPR036396">
    <property type="entry name" value="Cyt_P450_sf"/>
</dbReference>
<dbReference type="InterPro" id="IPR002401">
    <property type="entry name" value="Cyt_P450_E_grp-I"/>
</dbReference>
<evidence type="ECO:0000256" key="2">
    <source>
        <dbReference type="ARBA" id="ARBA00022617"/>
    </source>
</evidence>
<sequence>MALQTLITVSVLDDLPQQWQLPMASLLLVMLTLLSILLASAATKRRSISRSSHRRCVPPGPRGLPIIGNLHQLAAGGGALPHRSLRDLARRHGSTAAVMSLRLGTVPAVVVSSSAAARDVLRTHDADCCSRPDTPGPRRLSYEHNDVAFSPYSEQWRERRRLMVAEFLSKRRIQDTWYAREAEVDKLISKLTSAGGGNEPVVLEEHVFAYMDGIVGTVAFGNIYGAEHFAYRKEQFHRVIDEAMVVRSSFTAEDYFPNALGRLADRLFTGAAALRERVFRDFDAFFEMMLQHHLDAKPNNNGNNGGGCGLIDVLIGLMKEHKFSRDAVKALLTNTFIGAVDTDAVTIVWAMAELVRNPHLLKKAQDEIRAVVDNHKDRVHPDDVPKLRYLRTVVKETLRLHPALPLLVPRETLRDIKVAGYDVPARTRVLVNAWAIGRDPASWEHPEEFDPGRFEGEEGEEVGFSRARFEFLPFGAGRRMCPGIDMGVATTEFTLANLLYCFDWELPEGMGCEDVCMEEAGGLSVHKKTPLLLVPTRYKWQQR</sequence>
<dbReference type="InterPro" id="IPR001128">
    <property type="entry name" value="Cyt_P450"/>
</dbReference>
<dbReference type="PANTHER" id="PTHR47955">
    <property type="entry name" value="CYTOCHROME P450 FAMILY 71 PROTEIN"/>
    <property type="match status" value="1"/>
</dbReference>
<evidence type="ECO:0000256" key="4">
    <source>
        <dbReference type="ARBA" id="ARBA00023002"/>
    </source>
</evidence>
<dbReference type="SUPFAM" id="SSF48264">
    <property type="entry name" value="Cytochrome P450"/>
    <property type="match status" value="1"/>
</dbReference>
<dbReference type="EMBL" id="OZ075121">
    <property type="protein sequence ID" value="CAL4898739.1"/>
    <property type="molecule type" value="Genomic_DNA"/>
</dbReference>
<evidence type="ECO:0000256" key="9">
    <source>
        <dbReference type="SAM" id="Phobius"/>
    </source>
</evidence>
<feature type="transmembrane region" description="Helical" evidence="9">
    <location>
        <begin position="20"/>
        <end position="42"/>
    </location>
</feature>
<keyword evidence="2 7" id="KW-0349">Heme</keyword>
<dbReference type="PRINTS" id="PR00463">
    <property type="entry name" value="EP450I"/>
</dbReference>
<keyword evidence="3 7" id="KW-0479">Metal-binding</keyword>
<dbReference type="FunFam" id="1.10.630.10:FF:000043">
    <property type="entry name" value="Cytochrome P450 99A2"/>
    <property type="match status" value="1"/>
</dbReference>
<accession>A0ABC8VXW1</accession>
<dbReference type="PANTHER" id="PTHR47955:SF11">
    <property type="entry name" value="4-HYDROXYPHENYLACETALDEHYDE OXIME MONOOXYGENASE"/>
    <property type="match status" value="1"/>
</dbReference>
<evidence type="ECO:0000256" key="7">
    <source>
        <dbReference type="PIRSR" id="PIRSR602401-1"/>
    </source>
</evidence>
<gene>
    <name evidence="10" type="ORF">URODEC1_LOCUS7893</name>
</gene>